<dbReference type="EMBL" id="JACIVC010000061">
    <property type="protein sequence ID" value="MBB1069971.1"/>
    <property type="molecule type" value="Genomic_DNA"/>
</dbReference>
<keyword evidence="3" id="KW-0255">Endonuclease</keyword>
<comment type="caution">
    <text evidence="4">The sequence shown here is derived from an EMBL/GenBank/DDBJ whole genome shotgun (WGS) entry which is preliminary data.</text>
</comment>
<dbReference type="RefSeq" id="WP_182598483.1">
    <property type="nucleotide sequence ID" value="NZ_JACIVC010000061.1"/>
</dbReference>
<proteinExistence type="inferred from homology"/>
<dbReference type="InterPro" id="IPR011067">
    <property type="entry name" value="Plasmid_toxin/cell-grow_inhib"/>
</dbReference>
<organism evidence="4 5">
    <name type="scientific">Limosilactobacillus albertensis</name>
    <dbReference type="NCBI Taxonomy" id="2759752"/>
    <lineage>
        <taxon>Bacteria</taxon>
        <taxon>Bacillati</taxon>
        <taxon>Bacillota</taxon>
        <taxon>Bacilli</taxon>
        <taxon>Lactobacillales</taxon>
        <taxon>Lactobacillaceae</taxon>
        <taxon>Limosilactobacillus</taxon>
    </lineage>
</organism>
<dbReference type="GO" id="GO:0003677">
    <property type="term" value="F:DNA binding"/>
    <property type="evidence" value="ECO:0007669"/>
    <property type="project" value="InterPro"/>
</dbReference>
<evidence type="ECO:0000256" key="1">
    <source>
        <dbReference type="ARBA" id="ARBA00007521"/>
    </source>
</evidence>
<evidence type="ECO:0000256" key="3">
    <source>
        <dbReference type="PIRNR" id="PIRNR033490"/>
    </source>
</evidence>
<dbReference type="PANTHER" id="PTHR33988">
    <property type="entry name" value="ENDORIBONUCLEASE MAZF-RELATED"/>
    <property type="match status" value="1"/>
</dbReference>
<name>A0A7W3Y8T0_9LACO</name>
<dbReference type="GO" id="GO:0016075">
    <property type="term" value="P:rRNA catabolic process"/>
    <property type="evidence" value="ECO:0007669"/>
    <property type="project" value="TreeGrafter"/>
</dbReference>
<dbReference type="Gene3D" id="2.30.30.110">
    <property type="match status" value="1"/>
</dbReference>
<comment type="similarity">
    <text evidence="1 3">Belongs to the PemK/MazF family.</text>
</comment>
<dbReference type="GO" id="GO:0004521">
    <property type="term" value="F:RNA endonuclease activity"/>
    <property type="evidence" value="ECO:0007669"/>
    <property type="project" value="TreeGrafter"/>
</dbReference>
<reference evidence="4 5" key="1">
    <citation type="submission" date="2020-07" db="EMBL/GenBank/DDBJ databases">
        <title>Description of Limosilactobacillus balticus sp. nov., Limosilactobacillus agrestis sp. nov., Limosilactobacillus albertensis sp. nov., Limosilactobacillus rudii sp. nov., Limosilactobacillus fastidiosus sp. nov., five novel Limosilactobacillus species isolated from the vertebrate gastrointestinal tract, and proposal of 6 subspecies of Limosilactobacillus reuteri adapted to the gastrointestinal tract of specific vertebrate hosts.</title>
        <authorList>
            <person name="Li F."/>
            <person name="Cheng C."/>
            <person name="Zheng J."/>
            <person name="Quevedo R.M."/>
            <person name="Li J."/>
            <person name="Roos S."/>
            <person name="Gaenzle M.G."/>
            <person name="Walter J."/>
        </authorList>
    </citation>
    <scope>NUCLEOTIDE SEQUENCE [LARGE SCALE GENOMIC DNA]</scope>
    <source>
        <strain evidence="4 5">RRLNB_1_1</strain>
    </source>
</reference>
<dbReference type="Proteomes" id="UP000518316">
    <property type="component" value="Unassembled WGS sequence"/>
</dbReference>
<dbReference type="PANTHER" id="PTHR33988:SF2">
    <property type="entry name" value="ENDORIBONUCLEASE MAZF"/>
    <property type="match status" value="1"/>
</dbReference>
<dbReference type="GO" id="GO:0016787">
    <property type="term" value="F:hydrolase activity"/>
    <property type="evidence" value="ECO:0007669"/>
    <property type="project" value="UniProtKB-KW"/>
</dbReference>
<dbReference type="EC" id="3.1.-.-" evidence="3"/>
<protein>
    <recommendedName>
        <fullName evidence="3">mRNA interferase</fullName>
        <ecNumber evidence="3">3.1.-.-</ecNumber>
    </recommendedName>
</protein>
<dbReference type="SUPFAM" id="SSF50118">
    <property type="entry name" value="Cell growth inhibitor/plasmid maintenance toxic component"/>
    <property type="match status" value="1"/>
</dbReference>
<keyword evidence="2" id="KW-1277">Toxin-antitoxin system</keyword>
<keyword evidence="5" id="KW-1185">Reference proteome</keyword>
<gene>
    <name evidence="4" type="ORF">H5S40_07390</name>
</gene>
<dbReference type="InterPro" id="IPR003477">
    <property type="entry name" value="PemK-like"/>
</dbReference>
<keyword evidence="3" id="KW-0540">Nuclease</keyword>
<evidence type="ECO:0000313" key="5">
    <source>
        <dbReference type="Proteomes" id="UP000518316"/>
    </source>
</evidence>
<evidence type="ECO:0000313" key="4">
    <source>
        <dbReference type="EMBL" id="MBB1069971.1"/>
    </source>
</evidence>
<sequence>MKFNQGDIVWIDLGPAKGTETKKKRPCIVISNNQYNRYFNTIIIVPISSSKKYLTLEKYIKSPLFLNIEKENIQGTALLQHLRTIDPAKRSNGKVIAQLTPNEIKIIHSVIQQFL</sequence>
<dbReference type="GO" id="GO:0006402">
    <property type="term" value="P:mRNA catabolic process"/>
    <property type="evidence" value="ECO:0007669"/>
    <property type="project" value="TreeGrafter"/>
</dbReference>
<comment type="function">
    <text evidence="3">Toxic component of a type II toxin-antitoxin (TA) system.</text>
</comment>
<dbReference type="Pfam" id="PF02452">
    <property type="entry name" value="PemK_toxin"/>
    <property type="match status" value="1"/>
</dbReference>
<evidence type="ECO:0000256" key="2">
    <source>
        <dbReference type="ARBA" id="ARBA00022649"/>
    </source>
</evidence>
<dbReference type="PIRSF" id="PIRSF033490">
    <property type="entry name" value="MazF"/>
    <property type="match status" value="1"/>
</dbReference>
<keyword evidence="3" id="KW-0378">Hydrolase</keyword>
<dbReference type="AlphaFoldDB" id="A0A7W3Y8T0"/>
<accession>A0A7W3Y8T0</accession>